<dbReference type="SUPFAM" id="SSF51556">
    <property type="entry name" value="Metallo-dependent hydrolases"/>
    <property type="match status" value="1"/>
</dbReference>
<dbReference type="GO" id="GO:0016787">
    <property type="term" value="F:hydrolase activity"/>
    <property type="evidence" value="ECO:0007669"/>
    <property type="project" value="UniProtKB-KW"/>
</dbReference>
<keyword evidence="3" id="KW-0378">Hydrolase</keyword>
<dbReference type="PANTHER" id="PTHR21240">
    <property type="entry name" value="2-AMINO-3-CARBOXYLMUCONATE-6-SEMIALDEHYDE DECARBOXYLASE"/>
    <property type="match status" value="1"/>
</dbReference>
<dbReference type="EMBL" id="JAVDYJ010000001">
    <property type="protein sequence ID" value="MDR7348226.1"/>
    <property type="molecule type" value="Genomic_DNA"/>
</dbReference>
<dbReference type="PANTHER" id="PTHR21240:SF28">
    <property type="entry name" value="ISO-OROTATE DECARBOXYLASE (EUROFUNG)"/>
    <property type="match status" value="1"/>
</dbReference>
<name>A0ABU2B4N2_9MICC</name>
<dbReference type="Proteomes" id="UP001183794">
    <property type="component" value="Unassembled WGS sequence"/>
</dbReference>
<accession>A0ABU2B4N2</accession>
<dbReference type="InterPro" id="IPR032465">
    <property type="entry name" value="ACMSD"/>
</dbReference>
<evidence type="ECO:0000256" key="1">
    <source>
        <dbReference type="ARBA" id="ARBA00023239"/>
    </source>
</evidence>
<evidence type="ECO:0000313" key="4">
    <source>
        <dbReference type="Proteomes" id="UP001183794"/>
    </source>
</evidence>
<keyword evidence="1" id="KW-0456">Lyase</keyword>
<keyword evidence="4" id="KW-1185">Reference proteome</keyword>
<dbReference type="Gene3D" id="3.20.20.140">
    <property type="entry name" value="Metal-dependent hydrolases"/>
    <property type="match status" value="1"/>
</dbReference>
<evidence type="ECO:0000313" key="3">
    <source>
        <dbReference type="EMBL" id="MDR7348226.1"/>
    </source>
</evidence>
<organism evidence="3 4">
    <name type="scientific">Enteractinococcus fodinae</name>
    <dbReference type="NCBI Taxonomy" id="684663"/>
    <lineage>
        <taxon>Bacteria</taxon>
        <taxon>Bacillati</taxon>
        <taxon>Actinomycetota</taxon>
        <taxon>Actinomycetes</taxon>
        <taxon>Micrococcales</taxon>
        <taxon>Micrococcaceae</taxon>
    </lineage>
</organism>
<sequence length="306" mass="34156">MNQLTPPTSDEEIPAYIAALGLPGIIDLHVHFMPERVQQKVWGFFDRLPEMGAPAWPIAYRYSDDERVQILRKLNVRAFSTLNYAHRPGMAQVLNDYSRDFAAQYEDAIHSATFYPETGVEEQVGQVLADGAQIFKVHVQVGAFSPLDPLLDTSWQLIAQARTPVVIHCGSGPHGGEYTGPEPIIKLVERHPDLVLVIAHMGMPEYDEFAQLARQAPNVYLDTTMVGTDFIGQNFGSMPEGYLDTAAELRDKIVLGTDFPTIPYSYSHQLEALHNWGLGADWMRSVLWLNPQRLLANAKVSRAAAE</sequence>
<evidence type="ECO:0000259" key="2">
    <source>
        <dbReference type="Pfam" id="PF04909"/>
    </source>
</evidence>
<proteinExistence type="predicted"/>
<feature type="domain" description="Amidohydrolase-related" evidence="2">
    <location>
        <begin position="26"/>
        <end position="295"/>
    </location>
</feature>
<reference evidence="3 4" key="1">
    <citation type="submission" date="2023-07" db="EMBL/GenBank/DDBJ databases">
        <title>Sequencing the genomes of 1000 actinobacteria strains.</title>
        <authorList>
            <person name="Klenk H.-P."/>
        </authorList>
    </citation>
    <scope>NUCLEOTIDE SEQUENCE [LARGE SCALE GENOMIC DNA]</scope>
    <source>
        <strain evidence="3 4">DSM 22966</strain>
    </source>
</reference>
<dbReference type="InterPro" id="IPR032466">
    <property type="entry name" value="Metal_Hydrolase"/>
</dbReference>
<dbReference type="Pfam" id="PF04909">
    <property type="entry name" value="Amidohydro_2"/>
    <property type="match status" value="1"/>
</dbReference>
<comment type="caution">
    <text evidence="3">The sequence shown here is derived from an EMBL/GenBank/DDBJ whole genome shotgun (WGS) entry which is preliminary data.</text>
</comment>
<dbReference type="CDD" id="cd01292">
    <property type="entry name" value="metallo-dependent_hydrolases"/>
    <property type="match status" value="1"/>
</dbReference>
<gene>
    <name evidence="3" type="ORF">J2S62_002483</name>
</gene>
<dbReference type="InterPro" id="IPR006680">
    <property type="entry name" value="Amidohydro-rel"/>
</dbReference>
<protein>
    <submittedName>
        <fullName evidence="3">TIM-barrel fold metal-dependent hydrolase</fullName>
    </submittedName>
</protein>
<dbReference type="RefSeq" id="WP_310175204.1">
    <property type="nucleotide sequence ID" value="NZ_BAABHE010000002.1"/>
</dbReference>